<dbReference type="GO" id="GO:0005777">
    <property type="term" value="C:peroxisome"/>
    <property type="evidence" value="ECO:0007669"/>
    <property type="project" value="UniProtKB-ARBA"/>
</dbReference>
<dbReference type="GeneID" id="136819363"/>
<dbReference type="GO" id="GO:0031418">
    <property type="term" value="F:L-ascorbic acid binding"/>
    <property type="evidence" value="ECO:0007669"/>
    <property type="project" value="UniProtKB-KW"/>
</dbReference>
<keyword evidence="5" id="KW-0479">Metal-binding</keyword>
<keyword evidence="6" id="KW-0847">Vitamin C</keyword>
<accession>A0A7M5WWM7</accession>
<evidence type="ECO:0000256" key="4">
    <source>
        <dbReference type="ARBA" id="ARBA00005830"/>
    </source>
</evidence>
<evidence type="ECO:0000256" key="8">
    <source>
        <dbReference type="ARBA" id="ARBA00023002"/>
    </source>
</evidence>
<dbReference type="GO" id="GO:0046872">
    <property type="term" value="F:metal ion binding"/>
    <property type="evidence" value="ECO:0007669"/>
    <property type="project" value="UniProtKB-KW"/>
</dbReference>
<dbReference type="Gene3D" id="2.60.120.620">
    <property type="entry name" value="q2cbj1_9rhob like domain"/>
    <property type="match status" value="1"/>
</dbReference>
<dbReference type="InterPro" id="IPR008775">
    <property type="entry name" value="Phytyl_CoA_dOase-like"/>
</dbReference>
<dbReference type="EnsemblMetazoa" id="CLYHEMT014327.1">
    <property type="protein sequence ID" value="CLYHEMP014327.1"/>
    <property type="gene ID" value="CLYHEMG014327"/>
</dbReference>
<evidence type="ECO:0000256" key="9">
    <source>
        <dbReference type="ARBA" id="ARBA00023004"/>
    </source>
</evidence>
<evidence type="ECO:0000256" key="6">
    <source>
        <dbReference type="ARBA" id="ARBA00022896"/>
    </source>
</evidence>
<comment type="cofactor">
    <cofactor evidence="1">
        <name>L-ascorbate</name>
        <dbReference type="ChEBI" id="CHEBI:38290"/>
    </cofactor>
</comment>
<keyword evidence="14" id="KW-1185">Reference proteome</keyword>
<evidence type="ECO:0000256" key="1">
    <source>
        <dbReference type="ARBA" id="ARBA00001961"/>
    </source>
</evidence>
<dbReference type="Proteomes" id="UP000594262">
    <property type="component" value="Unplaced"/>
</dbReference>
<protein>
    <recommendedName>
        <fullName evidence="10">phytanoyl-CoA dioxygenase</fullName>
        <ecNumber evidence="10">1.14.11.18</ecNumber>
    </recommendedName>
    <alternativeName>
        <fullName evidence="11">Phytanic acid oxidase</fullName>
    </alternativeName>
    <alternativeName>
        <fullName evidence="12">Phytanoyl-CoA alpha-hydroxylase</fullName>
    </alternativeName>
</protein>
<keyword evidence="7" id="KW-0223">Dioxygenase</keyword>
<dbReference type="AlphaFoldDB" id="A0A7M5WWM7"/>
<evidence type="ECO:0000256" key="10">
    <source>
        <dbReference type="ARBA" id="ARBA00034809"/>
    </source>
</evidence>
<dbReference type="Pfam" id="PF05721">
    <property type="entry name" value="PhyH"/>
    <property type="match status" value="1"/>
</dbReference>
<dbReference type="InterPro" id="IPR047128">
    <property type="entry name" value="PhyH"/>
</dbReference>
<evidence type="ECO:0000256" key="3">
    <source>
        <dbReference type="ARBA" id="ARBA00004872"/>
    </source>
</evidence>
<evidence type="ECO:0000256" key="12">
    <source>
        <dbReference type="ARBA" id="ARBA00034924"/>
    </source>
</evidence>
<dbReference type="GO" id="GO:0001561">
    <property type="term" value="P:fatty acid alpha-oxidation"/>
    <property type="evidence" value="ECO:0007669"/>
    <property type="project" value="InterPro"/>
</dbReference>
<name>A0A7M5WWM7_9CNID</name>
<organism evidence="13 14">
    <name type="scientific">Clytia hemisphaerica</name>
    <dbReference type="NCBI Taxonomy" id="252671"/>
    <lineage>
        <taxon>Eukaryota</taxon>
        <taxon>Metazoa</taxon>
        <taxon>Cnidaria</taxon>
        <taxon>Hydrozoa</taxon>
        <taxon>Hydroidolina</taxon>
        <taxon>Leptothecata</taxon>
        <taxon>Obeliida</taxon>
        <taxon>Clytiidae</taxon>
        <taxon>Clytia</taxon>
    </lineage>
</organism>
<comment type="pathway">
    <text evidence="3">Lipid metabolism; fatty acid metabolism.</text>
</comment>
<dbReference type="PANTHER" id="PTHR21308:SF1">
    <property type="entry name" value="PHYTANOYL-COA DIOXYGENASE, PEROXISOMAL"/>
    <property type="match status" value="1"/>
</dbReference>
<comment type="cofactor">
    <cofactor evidence="2">
        <name>Fe cation</name>
        <dbReference type="ChEBI" id="CHEBI:24875"/>
    </cofactor>
</comment>
<dbReference type="GO" id="GO:0048244">
    <property type="term" value="F:phytanoyl-CoA dioxygenase activity"/>
    <property type="evidence" value="ECO:0007669"/>
    <property type="project" value="UniProtKB-EC"/>
</dbReference>
<dbReference type="RefSeq" id="XP_066931700.1">
    <property type="nucleotide sequence ID" value="XM_067075599.1"/>
</dbReference>
<reference evidence="13" key="1">
    <citation type="submission" date="2021-01" db="UniProtKB">
        <authorList>
            <consortium name="EnsemblMetazoa"/>
        </authorList>
    </citation>
    <scope>IDENTIFICATION</scope>
</reference>
<dbReference type="SUPFAM" id="SSF51197">
    <property type="entry name" value="Clavaminate synthase-like"/>
    <property type="match status" value="1"/>
</dbReference>
<comment type="similarity">
    <text evidence="4">Belongs to the PhyH family.</text>
</comment>
<keyword evidence="8" id="KW-0560">Oxidoreductase</keyword>
<evidence type="ECO:0000313" key="13">
    <source>
        <dbReference type="EnsemblMetazoa" id="CLYHEMP014327.1"/>
    </source>
</evidence>
<dbReference type="OrthoDB" id="2328924at2759"/>
<proteinExistence type="inferred from homology"/>
<dbReference type="EC" id="1.14.11.18" evidence="10"/>
<dbReference type="FunFam" id="2.60.120.620:FF:000012">
    <property type="entry name" value="Phytanoyl-CoA dioxygenase, peroxisomal"/>
    <property type="match status" value="1"/>
</dbReference>
<evidence type="ECO:0000313" key="14">
    <source>
        <dbReference type="Proteomes" id="UP000594262"/>
    </source>
</evidence>
<evidence type="ECO:0000256" key="7">
    <source>
        <dbReference type="ARBA" id="ARBA00022964"/>
    </source>
</evidence>
<evidence type="ECO:0000256" key="11">
    <source>
        <dbReference type="ARBA" id="ARBA00034921"/>
    </source>
</evidence>
<sequence length="301" mass="34947">MSYKYTVNNQFLTKEQRDFYEKNGFLVIRKLIPQNELDRYHKRFVDICHKRVDDTGAMTIMKDVALKNRQDVDPERVINKIQDYQADPELSSYFRLPQILKYVECFTGRDCSAVHTMLINKPPDPGTKSSRHPLHQDLYYFPFRPTDRIVCSWTAMQKVHRNNGCLVVLPGTHTGELLRHGYPEWSGGVNKMYHGILDYKVDDKKLVYLEMEPGDTVFFHPILIHGSGTNRTNGFRKAISCHYSTSHSHYIDVKGTIQEDLAKEVVNVAEKKFPSGEWDIQKIWTAKRVVLQGRDTNHSAL</sequence>
<dbReference type="PANTHER" id="PTHR21308">
    <property type="entry name" value="PHYTANOYL-COA ALPHA-HYDROXYLASE"/>
    <property type="match status" value="1"/>
</dbReference>
<keyword evidence="9" id="KW-0408">Iron</keyword>
<evidence type="ECO:0000256" key="5">
    <source>
        <dbReference type="ARBA" id="ARBA00022723"/>
    </source>
</evidence>
<evidence type="ECO:0000256" key="2">
    <source>
        <dbReference type="ARBA" id="ARBA00001962"/>
    </source>
</evidence>